<evidence type="ECO:0000313" key="6">
    <source>
        <dbReference type="EMBL" id="RXF68751.1"/>
    </source>
</evidence>
<dbReference type="Pfam" id="PF07264">
    <property type="entry name" value="EI24"/>
    <property type="match status" value="1"/>
</dbReference>
<gene>
    <name evidence="6" type="ORF">EK403_19510</name>
</gene>
<dbReference type="Proteomes" id="UP000289708">
    <property type="component" value="Unassembled WGS sequence"/>
</dbReference>
<keyword evidence="2 5" id="KW-0812">Transmembrane</keyword>
<keyword evidence="7" id="KW-1185">Reference proteome</keyword>
<dbReference type="OrthoDB" id="5421146at2"/>
<evidence type="ECO:0000256" key="4">
    <source>
        <dbReference type="ARBA" id="ARBA00023136"/>
    </source>
</evidence>
<protein>
    <submittedName>
        <fullName evidence="6">Sulfate transporter family protein</fullName>
    </submittedName>
</protein>
<dbReference type="AlphaFoldDB" id="A0A4Q0M6Q7"/>
<evidence type="ECO:0000313" key="7">
    <source>
        <dbReference type="Proteomes" id="UP000289708"/>
    </source>
</evidence>
<accession>A0A4Q0M6Q7</accession>
<evidence type="ECO:0000256" key="3">
    <source>
        <dbReference type="ARBA" id="ARBA00022989"/>
    </source>
</evidence>
<dbReference type="RefSeq" id="WP_128779132.1">
    <property type="nucleotide sequence ID" value="NZ_RYFI01000024.1"/>
</dbReference>
<keyword evidence="3 5" id="KW-1133">Transmembrane helix</keyword>
<reference evidence="6 7" key="1">
    <citation type="submission" date="2018-12" db="EMBL/GenBank/DDBJ databases">
        <title>bacterium Hansschlegelia zhihuaiae S113.</title>
        <authorList>
            <person name="He J."/>
        </authorList>
    </citation>
    <scope>NUCLEOTIDE SEQUENCE [LARGE SCALE GENOMIC DNA]</scope>
    <source>
        <strain evidence="6 7">S 113</strain>
    </source>
</reference>
<feature type="transmembrane region" description="Helical" evidence="5">
    <location>
        <begin position="59"/>
        <end position="86"/>
    </location>
</feature>
<feature type="transmembrane region" description="Helical" evidence="5">
    <location>
        <begin position="184"/>
        <end position="210"/>
    </location>
</feature>
<comment type="subcellular location">
    <subcellularLocation>
        <location evidence="1">Membrane</location>
        <topology evidence="1">Multi-pass membrane protein</topology>
    </subcellularLocation>
</comment>
<evidence type="ECO:0000256" key="1">
    <source>
        <dbReference type="ARBA" id="ARBA00004141"/>
    </source>
</evidence>
<evidence type="ECO:0000256" key="2">
    <source>
        <dbReference type="ARBA" id="ARBA00022692"/>
    </source>
</evidence>
<dbReference type="InterPro" id="IPR059112">
    <property type="entry name" value="CysZ/EI24"/>
</dbReference>
<name>A0A4Q0M6Q7_9HYPH</name>
<dbReference type="NCBIfam" id="NF009407">
    <property type="entry name" value="PRK12768.1"/>
    <property type="match status" value="1"/>
</dbReference>
<dbReference type="EMBL" id="RYFI01000024">
    <property type="protein sequence ID" value="RXF68751.1"/>
    <property type="molecule type" value="Genomic_DNA"/>
</dbReference>
<evidence type="ECO:0000256" key="5">
    <source>
        <dbReference type="SAM" id="Phobius"/>
    </source>
</evidence>
<sequence length="236" mass="25732">MWRSAIRAARQTMSPPFRMVLLKSLGLTLLLLVLGWFGLQALAERTLVIPNETANWIAHLVLGLGTAFGMLFLVTPVTAAVAGLFLDDVAEIVEREHYPDDPAGRPVPLLRGLMLSARFFLLVLGINILMLPLIFVPVVNLVAWLGVNGYLLSREYFSLAALRFRSEAEAAALRRRHRTTVLSAGLLTAGLAVLPFANLLTPLFATAFFVHLHKRISTEEAGRLGTEGAAASRLAP</sequence>
<organism evidence="6 7">
    <name type="scientific">Hansschlegelia zhihuaiae</name>
    <dbReference type="NCBI Taxonomy" id="405005"/>
    <lineage>
        <taxon>Bacteria</taxon>
        <taxon>Pseudomonadati</taxon>
        <taxon>Pseudomonadota</taxon>
        <taxon>Alphaproteobacteria</taxon>
        <taxon>Hyphomicrobiales</taxon>
        <taxon>Methylopilaceae</taxon>
        <taxon>Hansschlegelia</taxon>
    </lineage>
</organism>
<proteinExistence type="predicted"/>
<keyword evidence="4 5" id="KW-0472">Membrane</keyword>
<feature type="transmembrane region" description="Helical" evidence="5">
    <location>
        <begin position="119"/>
        <end position="147"/>
    </location>
</feature>
<comment type="caution">
    <text evidence="6">The sequence shown here is derived from an EMBL/GenBank/DDBJ whole genome shotgun (WGS) entry which is preliminary data.</text>
</comment>